<proteinExistence type="predicted"/>
<name>A0ABV0TEN8_9TELE</name>
<feature type="domain" description="GAF" evidence="2">
    <location>
        <begin position="172"/>
        <end position="261"/>
    </location>
</feature>
<dbReference type="EMBL" id="JAHRIQ010028344">
    <property type="protein sequence ID" value="MEQ2230712.1"/>
    <property type="molecule type" value="Genomic_DNA"/>
</dbReference>
<feature type="region of interest" description="Disordered" evidence="1">
    <location>
        <begin position="41"/>
        <end position="64"/>
    </location>
</feature>
<evidence type="ECO:0000256" key="1">
    <source>
        <dbReference type="SAM" id="MobiDB-lite"/>
    </source>
</evidence>
<reference evidence="3 4" key="1">
    <citation type="submission" date="2021-06" db="EMBL/GenBank/DDBJ databases">
        <authorList>
            <person name="Palmer J.M."/>
        </authorList>
    </citation>
    <scope>NUCLEOTIDE SEQUENCE [LARGE SCALE GENOMIC DNA]</scope>
    <source>
        <strain evidence="4">if_2019</strain>
        <tissue evidence="3">Muscle</tissue>
    </source>
</reference>
<dbReference type="InterPro" id="IPR003018">
    <property type="entry name" value="GAF"/>
</dbReference>
<dbReference type="Proteomes" id="UP001482620">
    <property type="component" value="Unassembled WGS sequence"/>
</dbReference>
<sequence>MTAFDFTDVEAFLDSHPDLFEEYLVRRAKCDQVSRWLKKHQSSKVATSEEKRAAATDPLWPSSAEGLRRRSSHMELRRNFARSKATTAHRTYDEHVSLSEHESQSSMRRRALLRKASSLPPTTAHILSALLESRVNVPQYASSAIDYKYRLKETNEREFFLELVKDISNELDLTNLSYKILINVCILVDADRCSLFLVEGPAHKRTLVSKFFDVHSGTTVRPSSSTLNSNEVQVPWGKGIIGYVAEHGETVNISNAYEVKDSSSFRSLGGNYCI</sequence>
<comment type="caution">
    <text evidence="3">The sequence shown here is derived from an EMBL/GenBank/DDBJ whole genome shotgun (WGS) entry which is preliminary data.</text>
</comment>
<dbReference type="SUPFAM" id="SSF55781">
    <property type="entry name" value="GAF domain-like"/>
    <property type="match status" value="1"/>
</dbReference>
<gene>
    <name evidence="3" type="primary">PDE11A_6</name>
    <name evidence="3" type="ORF">ILYODFUR_032216</name>
</gene>
<dbReference type="Gene3D" id="3.30.450.40">
    <property type="match status" value="1"/>
</dbReference>
<organism evidence="3 4">
    <name type="scientific">Ilyodon furcidens</name>
    <name type="common">goldbreast splitfin</name>
    <dbReference type="NCBI Taxonomy" id="33524"/>
    <lineage>
        <taxon>Eukaryota</taxon>
        <taxon>Metazoa</taxon>
        <taxon>Chordata</taxon>
        <taxon>Craniata</taxon>
        <taxon>Vertebrata</taxon>
        <taxon>Euteleostomi</taxon>
        <taxon>Actinopterygii</taxon>
        <taxon>Neopterygii</taxon>
        <taxon>Teleostei</taxon>
        <taxon>Neoteleostei</taxon>
        <taxon>Acanthomorphata</taxon>
        <taxon>Ovalentaria</taxon>
        <taxon>Atherinomorphae</taxon>
        <taxon>Cyprinodontiformes</taxon>
        <taxon>Goodeidae</taxon>
        <taxon>Ilyodon</taxon>
    </lineage>
</organism>
<protein>
    <submittedName>
        <fullName evidence="3">Dual 3',5'-cyclic-AMP and -GMP phosphodiesterase 11A</fullName>
    </submittedName>
</protein>
<keyword evidence="4" id="KW-1185">Reference proteome</keyword>
<evidence type="ECO:0000259" key="2">
    <source>
        <dbReference type="Pfam" id="PF01590"/>
    </source>
</evidence>
<dbReference type="Pfam" id="PF01590">
    <property type="entry name" value="GAF"/>
    <property type="match status" value="1"/>
</dbReference>
<evidence type="ECO:0000313" key="4">
    <source>
        <dbReference type="Proteomes" id="UP001482620"/>
    </source>
</evidence>
<evidence type="ECO:0000313" key="3">
    <source>
        <dbReference type="EMBL" id="MEQ2230712.1"/>
    </source>
</evidence>
<dbReference type="InterPro" id="IPR029016">
    <property type="entry name" value="GAF-like_dom_sf"/>
</dbReference>
<accession>A0ABV0TEN8</accession>